<accession>A0ABT3IF55</accession>
<dbReference type="Proteomes" id="UP001207742">
    <property type="component" value="Unassembled WGS sequence"/>
</dbReference>
<reference evidence="10 11" key="1">
    <citation type="submission" date="2022-10" db="EMBL/GenBank/DDBJ databases">
        <title>Chitinophaga nivalis PC15 sp. nov., isolated from Pyeongchang county, South Korea.</title>
        <authorList>
            <person name="Trinh H.N."/>
        </authorList>
    </citation>
    <scope>NUCLEOTIDE SEQUENCE [LARGE SCALE GENOMIC DNA]</scope>
    <source>
        <strain evidence="10 11">PC14</strain>
    </source>
</reference>
<evidence type="ECO:0000256" key="8">
    <source>
        <dbReference type="SAM" id="SignalP"/>
    </source>
</evidence>
<keyword evidence="6 7" id="KW-0998">Cell outer membrane</keyword>
<keyword evidence="5 7" id="KW-0472">Membrane</keyword>
<evidence type="ECO:0000256" key="5">
    <source>
        <dbReference type="ARBA" id="ARBA00023136"/>
    </source>
</evidence>
<dbReference type="Gene3D" id="2.170.130.10">
    <property type="entry name" value="TonB-dependent receptor, plug domain"/>
    <property type="match status" value="1"/>
</dbReference>
<evidence type="ECO:0000256" key="7">
    <source>
        <dbReference type="PROSITE-ProRule" id="PRU01360"/>
    </source>
</evidence>
<evidence type="ECO:0000313" key="10">
    <source>
        <dbReference type="EMBL" id="MCW3482583.1"/>
    </source>
</evidence>
<dbReference type="InterPro" id="IPR008969">
    <property type="entry name" value="CarboxyPept-like_regulatory"/>
</dbReference>
<dbReference type="NCBIfam" id="TIGR04056">
    <property type="entry name" value="OMP_RagA_SusC"/>
    <property type="match status" value="1"/>
</dbReference>
<evidence type="ECO:0000256" key="1">
    <source>
        <dbReference type="ARBA" id="ARBA00004571"/>
    </source>
</evidence>
<evidence type="ECO:0000313" key="11">
    <source>
        <dbReference type="Proteomes" id="UP001207742"/>
    </source>
</evidence>
<feature type="chain" id="PRO_5046663914" evidence="8">
    <location>
        <begin position="24"/>
        <end position="1121"/>
    </location>
</feature>
<dbReference type="InterPro" id="IPR039426">
    <property type="entry name" value="TonB-dep_rcpt-like"/>
</dbReference>
<keyword evidence="3 7" id="KW-1134">Transmembrane beta strand</keyword>
<dbReference type="Pfam" id="PF13715">
    <property type="entry name" value="CarbopepD_reg_2"/>
    <property type="match status" value="1"/>
</dbReference>
<dbReference type="Pfam" id="PF07715">
    <property type="entry name" value="Plug"/>
    <property type="match status" value="1"/>
</dbReference>
<dbReference type="InterPro" id="IPR023997">
    <property type="entry name" value="TonB-dep_OMP_SusC/RagA_CS"/>
</dbReference>
<dbReference type="InterPro" id="IPR023996">
    <property type="entry name" value="TonB-dep_OMP_SusC/RagA"/>
</dbReference>
<gene>
    <name evidence="10" type="ORF">OL497_01640</name>
</gene>
<organism evidence="10 11">
    <name type="scientific">Chitinophaga nivalis</name>
    <dbReference type="NCBI Taxonomy" id="2991709"/>
    <lineage>
        <taxon>Bacteria</taxon>
        <taxon>Pseudomonadati</taxon>
        <taxon>Bacteroidota</taxon>
        <taxon>Chitinophagia</taxon>
        <taxon>Chitinophagales</taxon>
        <taxon>Chitinophagaceae</taxon>
        <taxon>Chitinophaga</taxon>
    </lineage>
</organism>
<keyword evidence="2 7" id="KW-0813">Transport</keyword>
<feature type="signal peptide" evidence="8">
    <location>
        <begin position="1"/>
        <end position="23"/>
    </location>
</feature>
<evidence type="ECO:0000256" key="3">
    <source>
        <dbReference type="ARBA" id="ARBA00022452"/>
    </source>
</evidence>
<proteinExistence type="inferred from homology"/>
<comment type="subcellular location">
    <subcellularLocation>
        <location evidence="1 7">Cell outer membrane</location>
        <topology evidence="1 7">Multi-pass membrane protein</topology>
    </subcellularLocation>
</comment>
<evidence type="ECO:0000256" key="2">
    <source>
        <dbReference type="ARBA" id="ARBA00022448"/>
    </source>
</evidence>
<sequence>MRKLRFGVAMMLGYAIASTPAYAATQKTVESLYPQADDMPLSIFLSNLEANMGVRFSYNAALLKDKKISPQQQDNIRAKGIDPALNMYLQPFGLTAVKTSDRFYVIKSAVVPPVPATSKSADNLTTAVVAAQTVQGTVTDAATGTPLPGVTVHVKGTATGAVTTANGTFVIREVPENAILVFSFIGYQQQEITLNNRTQLQVSLVEEKRALSEVVVTALGIKREEKSLGYAVQKIGGDAVQTVKGVDIATSLTGKVSGLVVKNSTEFFEKPTLELRGENPLLVIDGIPYASMSLRDISPDDIQSMDVLKGATAAALYGARGGNGAIIIVTKKGADSKGLTVTVNSNTMFAAGFLALPKVQTAYSAGLNGNYSPTDYVWGARLDAGVMADQWNPLTKQMENAELTSKGKNNLQHFLEPGLVTNNNVSVAQTGEHGSFRASLSHVYNKGQYPNAKLNMTTFTLGGELKVSDKFTMESHMGYNKRITPQVNGKGYNDQGYIYNLLMWTGPEYDIRDYRDYWLVPHEKQNWNYNAWYDNPYLMAYEKLNGIDQNMLNASLSASYKIFKGAKLMLRSGLDYYNNNETKRNPIGINATRGWNAKGMYMKDNKSGYSINNDLLFSIERKVGDFNIDGLAGGTIYFLRDERLKATTRNGISVPGFYSLAASVERPDVDFYTYKKQVNSLFGKVTVNWKNKIFADVTGRNDWTSTLPAATRSYFYPSVGSSVVMSEFIKLPNWFDFWKVRGSWAVSKVDLGIYANNTLYNTTVGDWGGNNSASYPRTIINNNIKPRTERTWEVGTAAYFMKKRLRADVTYYNKYIYNVQQKSLISQAAGFDTALVNINETYVRRGLEVTLDATPVQRKNFQWDVTLNWSASHQYYKSLDAVRSKDNLWTRVGSRTDAYADTDWLKDGAGNLIIRGAGLPVRSDYQSRLGYKDPSWVWGLTNSFRYRNFTFTVGLDGRVGGILYNYIYDKLWDTGSHPDSDNSWRYDEVVNKNKSFVADGVKIISGSVDYDKYGNILKDDRVYAANDKNVSYQMYARKFRGGTAAGTQDATFIKVRELSVAYRVPAALARRVGARSAAVALTGQNVFLWTKAYKFADPDGASDDVTSPAVRYVGVDFKLTF</sequence>
<evidence type="ECO:0000256" key="6">
    <source>
        <dbReference type="ARBA" id="ARBA00023237"/>
    </source>
</evidence>
<evidence type="ECO:0000256" key="4">
    <source>
        <dbReference type="ARBA" id="ARBA00022692"/>
    </source>
</evidence>
<dbReference type="Gene3D" id="2.40.170.20">
    <property type="entry name" value="TonB-dependent receptor, beta-barrel domain"/>
    <property type="match status" value="1"/>
</dbReference>
<keyword evidence="11" id="KW-1185">Reference proteome</keyword>
<dbReference type="Gene3D" id="2.60.40.1120">
    <property type="entry name" value="Carboxypeptidase-like, regulatory domain"/>
    <property type="match status" value="1"/>
</dbReference>
<evidence type="ECO:0000259" key="9">
    <source>
        <dbReference type="Pfam" id="PF07715"/>
    </source>
</evidence>
<keyword evidence="4 7" id="KW-0812">Transmembrane</keyword>
<keyword evidence="8" id="KW-0732">Signal</keyword>
<comment type="similarity">
    <text evidence="7">Belongs to the TonB-dependent receptor family.</text>
</comment>
<feature type="domain" description="TonB-dependent receptor plug" evidence="9">
    <location>
        <begin position="227"/>
        <end position="325"/>
    </location>
</feature>
<dbReference type="EMBL" id="JAPDNS010000001">
    <property type="protein sequence ID" value="MCW3482583.1"/>
    <property type="molecule type" value="Genomic_DNA"/>
</dbReference>
<dbReference type="InterPro" id="IPR037066">
    <property type="entry name" value="Plug_dom_sf"/>
</dbReference>
<dbReference type="RefSeq" id="WP_264727124.1">
    <property type="nucleotide sequence ID" value="NZ_JAPDNR010000001.1"/>
</dbReference>
<dbReference type="InterPro" id="IPR012910">
    <property type="entry name" value="Plug_dom"/>
</dbReference>
<dbReference type="NCBIfam" id="TIGR04057">
    <property type="entry name" value="SusC_RagA_signa"/>
    <property type="match status" value="1"/>
</dbReference>
<name>A0ABT3IF55_9BACT</name>
<dbReference type="PROSITE" id="PS52016">
    <property type="entry name" value="TONB_DEPENDENT_REC_3"/>
    <property type="match status" value="1"/>
</dbReference>
<comment type="caution">
    <text evidence="10">The sequence shown here is derived from an EMBL/GenBank/DDBJ whole genome shotgun (WGS) entry which is preliminary data.</text>
</comment>
<dbReference type="InterPro" id="IPR036942">
    <property type="entry name" value="Beta-barrel_TonB_sf"/>
</dbReference>
<dbReference type="SUPFAM" id="SSF49464">
    <property type="entry name" value="Carboxypeptidase regulatory domain-like"/>
    <property type="match status" value="1"/>
</dbReference>
<protein>
    <submittedName>
        <fullName evidence="10">SusC/RagA family TonB-linked outer membrane protein</fullName>
    </submittedName>
</protein>
<dbReference type="SUPFAM" id="SSF56935">
    <property type="entry name" value="Porins"/>
    <property type="match status" value="1"/>
</dbReference>